<dbReference type="Proteomes" id="UP000321577">
    <property type="component" value="Unassembled WGS sequence"/>
</dbReference>
<evidence type="ECO:0000313" key="2">
    <source>
        <dbReference type="EMBL" id="GEP42389.1"/>
    </source>
</evidence>
<feature type="signal peptide" evidence="1">
    <location>
        <begin position="1"/>
        <end position="18"/>
    </location>
</feature>
<reference evidence="2 3" key="1">
    <citation type="submission" date="2019-07" db="EMBL/GenBank/DDBJ databases">
        <title>Whole genome shotgun sequence of Brevifollis gellanilyticus NBRC 108608.</title>
        <authorList>
            <person name="Hosoyama A."/>
            <person name="Uohara A."/>
            <person name="Ohji S."/>
            <person name="Ichikawa N."/>
        </authorList>
    </citation>
    <scope>NUCLEOTIDE SEQUENCE [LARGE SCALE GENOMIC DNA]</scope>
    <source>
        <strain evidence="2 3">NBRC 108608</strain>
    </source>
</reference>
<name>A0A512M6M7_9BACT</name>
<keyword evidence="1" id="KW-0732">Signal</keyword>
<evidence type="ECO:0000256" key="1">
    <source>
        <dbReference type="SAM" id="SignalP"/>
    </source>
</evidence>
<dbReference type="RefSeq" id="WP_146849988.1">
    <property type="nucleotide sequence ID" value="NZ_BKAG01000009.1"/>
</dbReference>
<protein>
    <recommendedName>
        <fullName evidence="4">DUF4430 domain-containing protein</fullName>
    </recommendedName>
</protein>
<dbReference type="AlphaFoldDB" id="A0A512M6M7"/>
<feature type="chain" id="PRO_5022209784" description="DUF4430 domain-containing protein" evidence="1">
    <location>
        <begin position="19"/>
        <end position="144"/>
    </location>
</feature>
<sequence length="144" mass="15908">MKHILSLIALTVVTSSFAAPMNSNIAYVPLPSPDATPYCGQRPSKSIFGGYTSINRSINRGETSVTRDRIVYYEDATLEKFGDQYYWAITVTLADGFTGPNTYAGKPGSNAVHISKARALVQHGNVIHWLYQPTHPERSHIPVR</sequence>
<dbReference type="EMBL" id="BKAG01000009">
    <property type="protein sequence ID" value="GEP42389.1"/>
    <property type="molecule type" value="Genomic_DNA"/>
</dbReference>
<organism evidence="2 3">
    <name type="scientific">Brevifollis gellanilyticus</name>
    <dbReference type="NCBI Taxonomy" id="748831"/>
    <lineage>
        <taxon>Bacteria</taxon>
        <taxon>Pseudomonadati</taxon>
        <taxon>Verrucomicrobiota</taxon>
        <taxon>Verrucomicrobiia</taxon>
        <taxon>Verrucomicrobiales</taxon>
        <taxon>Verrucomicrobiaceae</taxon>
    </lineage>
</organism>
<evidence type="ECO:0000313" key="3">
    <source>
        <dbReference type="Proteomes" id="UP000321577"/>
    </source>
</evidence>
<proteinExistence type="predicted"/>
<comment type="caution">
    <text evidence="2">The sequence shown here is derived from an EMBL/GenBank/DDBJ whole genome shotgun (WGS) entry which is preliminary data.</text>
</comment>
<gene>
    <name evidence="2" type="ORF">BGE01nite_16800</name>
</gene>
<keyword evidence="3" id="KW-1185">Reference proteome</keyword>
<accession>A0A512M6M7</accession>
<evidence type="ECO:0008006" key="4">
    <source>
        <dbReference type="Google" id="ProtNLM"/>
    </source>
</evidence>